<evidence type="ECO:0000256" key="2">
    <source>
        <dbReference type="PROSITE-ProRule" id="PRU00703"/>
    </source>
</evidence>
<dbReference type="PROSITE" id="PS51371">
    <property type="entry name" value="CBS"/>
    <property type="match status" value="2"/>
</dbReference>
<name>A0ABR8PX42_9CLOT</name>
<protein>
    <submittedName>
        <fullName evidence="4">CBS domain-containing protein</fullName>
    </submittedName>
</protein>
<dbReference type="EMBL" id="JACSRA010000028">
    <property type="protein sequence ID" value="MBD7912748.1"/>
    <property type="molecule type" value="Genomic_DNA"/>
</dbReference>
<evidence type="ECO:0000313" key="4">
    <source>
        <dbReference type="EMBL" id="MBD7912748.1"/>
    </source>
</evidence>
<dbReference type="Proteomes" id="UP000627781">
    <property type="component" value="Unassembled WGS sequence"/>
</dbReference>
<dbReference type="InterPro" id="IPR000644">
    <property type="entry name" value="CBS_dom"/>
</dbReference>
<dbReference type="Pfam" id="PF00571">
    <property type="entry name" value="CBS"/>
    <property type="match status" value="2"/>
</dbReference>
<dbReference type="RefSeq" id="WP_143316238.1">
    <property type="nucleotide sequence ID" value="NZ_JACSRA010000028.1"/>
</dbReference>
<sequence>MLVKDIMSKDVVSLDSKDSIERAAQMMKQFDVGSIPVCNEKRLVGIITDRDITLNSVASGKNPTEQQISDVMTSHLITGNPNMDVQDVAKIMSREQIRRLPIVENNSLVGMISLGDISVEPALQHNAEDALSSISEPGTNNHF</sequence>
<dbReference type="InterPro" id="IPR046342">
    <property type="entry name" value="CBS_dom_sf"/>
</dbReference>
<evidence type="ECO:0000256" key="1">
    <source>
        <dbReference type="ARBA" id="ARBA00023122"/>
    </source>
</evidence>
<accession>A0ABR8PX42</accession>
<proteinExistence type="predicted"/>
<organism evidence="4 5">
    <name type="scientific">Clostridium cibarium</name>
    <dbReference type="NCBI Taxonomy" id="2762247"/>
    <lineage>
        <taxon>Bacteria</taxon>
        <taxon>Bacillati</taxon>
        <taxon>Bacillota</taxon>
        <taxon>Clostridia</taxon>
        <taxon>Eubacteriales</taxon>
        <taxon>Clostridiaceae</taxon>
        <taxon>Clostridium</taxon>
    </lineage>
</organism>
<dbReference type="Gene3D" id="3.10.580.10">
    <property type="entry name" value="CBS-domain"/>
    <property type="match status" value="1"/>
</dbReference>
<dbReference type="SUPFAM" id="SSF54631">
    <property type="entry name" value="CBS-domain pair"/>
    <property type="match status" value="1"/>
</dbReference>
<keyword evidence="1 2" id="KW-0129">CBS domain</keyword>
<dbReference type="PANTHER" id="PTHR43080:SF2">
    <property type="entry name" value="CBS DOMAIN-CONTAINING PROTEIN"/>
    <property type="match status" value="1"/>
</dbReference>
<keyword evidence="5" id="KW-1185">Reference proteome</keyword>
<dbReference type="PANTHER" id="PTHR43080">
    <property type="entry name" value="CBS DOMAIN-CONTAINING PROTEIN CBSX3, MITOCHONDRIAL"/>
    <property type="match status" value="1"/>
</dbReference>
<feature type="domain" description="CBS" evidence="3">
    <location>
        <begin position="72"/>
        <end position="128"/>
    </location>
</feature>
<dbReference type="CDD" id="cd04622">
    <property type="entry name" value="CBS_pair_HRP1_like"/>
    <property type="match status" value="1"/>
</dbReference>
<gene>
    <name evidence="4" type="ORF">H9661_15460</name>
</gene>
<comment type="caution">
    <text evidence="4">The sequence shown here is derived from an EMBL/GenBank/DDBJ whole genome shotgun (WGS) entry which is preliminary data.</text>
</comment>
<feature type="domain" description="CBS" evidence="3">
    <location>
        <begin position="7"/>
        <end position="64"/>
    </location>
</feature>
<reference evidence="4 5" key="1">
    <citation type="submission" date="2020-08" db="EMBL/GenBank/DDBJ databases">
        <title>A Genomic Blueprint of the Chicken Gut Microbiome.</title>
        <authorList>
            <person name="Gilroy R."/>
            <person name="Ravi A."/>
            <person name="Getino M."/>
            <person name="Pursley I."/>
            <person name="Horton D.L."/>
            <person name="Alikhan N.-F."/>
            <person name="Baker D."/>
            <person name="Gharbi K."/>
            <person name="Hall N."/>
            <person name="Watson M."/>
            <person name="Adriaenssens E.M."/>
            <person name="Foster-Nyarko E."/>
            <person name="Jarju S."/>
            <person name="Secka A."/>
            <person name="Antonio M."/>
            <person name="Oren A."/>
            <person name="Chaudhuri R."/>
            <person name="La Ragione R.M."/>
            <person name="Hildebrand F."/>
            <person name="Pallen M.J."/>
        </authorList>
    </citation>
    <scope>NUCLEOTIDE SEQUENCE [LARGE SCALE GENOMIC DNA]</scope>
    <source>
        <strain evidence="4 5">Sa3CVN1</strain>
    </source>
</reference>
<evidence type="ECO:0000259" key="3">
    <source>
        <dbReference type="PROSITE" id="PS51371"/>
    </source>
</evidence>
<dbReference type="SMART" id="SM00116">
    <property type="entry name" value="CBS"/>
    <property type="match status" value="2"/>
</dbReference>
<evidence type="ECO:0000313" key="5">
    <source>
        <dbReference type="Proteomes" id="UP000627781"/>
    </source>
</evidence>
<dbReference type="InterPro" id="IPR051257">
    <property type="entry name" value="Diverse_CBS-Domain"/>
</dbReference>